<dbReference type="EMBL" id="JQAZ01000006">
    <property type="protein sequence ID" value="KRN30524.1"/>
    <property type="molecule type" value="Genomic_DNA"/>
</dbReference>
<dbReference type="EMBL" id="JQAT01000005">
    <property type="protein sequence ID" value="KRN28005.1"/>
    <property type="molecule type" value="Genomic_DNA"/>
</dbReference>
<dbReference type="AlphaFoldDB" id="A0A0R2FZ41"/>
<feature type="domain" description="SIS" evidence="2">
    <location>
        <begin position="30"/>
        <end position="176"/>
    </location>
</feature>
<evidence type="ECO:0000259" key="2">
    <source>
        <dbReference type="PROSITE" id="PS51464"/>
    </source>
</evidence>
<evidence type="ECO:0000313" key="4">
    <source>
        <dbReference type="EMBL" id="KRN30524.1"/>
    </source>
</evidence>
<dbReference type="Proteomes" id="UP000051645">
    <property type="component" value="Unassembled WGS sequence"/>
</dbReference>
<dbReference type="Pfam" id="PF01380">
    <property type="entry name" value="SIS"/>
    <property type="match status" value="1"/>
</dbReference>
<keyword evidence="5" id="KW-1185">Reference proteome</keyword>
<dbReference type="InterPro" id="IPR046348">
    <property type="entry name" value="SIS_dom_sf"/>
</dbReference>
<dbReference type="PATRIC" id="fig|81857.3.peg.1863"/>
<proteinExistence type="inferred from homology"/>
<dbReference type="InterPro" id="IPR001347">
    <property type="entry name" value="SIS_dom"/>
</dbReference>
<dbReference type="Proteomes" id="UP000051751">
    <property type="component" value="Unassembled WGS sequence"/>
</dbReference>
<evidence type="ECO:0000313" key="6">
    <source>
        <dbReference type="Proteomes" id="UP000051751"/>
    </source>
</evidence>
<evidence type="ECO:0000313" key="3">
    <source>
        <dbReference type="EMBL" id="KRN28005.1"/>
    </source>
</evidence>
<gene>
    <name evidence="3" type="ORF">IV38_GL001846</name>
    <name evidence="4" type="ORF">IV40_GL001709</name>
</gene>
<accession>A0A0R2FZ41</accession>
<dbReference type="PANTHER" id="PTHR43443">
    <property type="entry name" value="3-HEXULOSE-6-PHOSPHATE ISOMERASE"/>
    <property type="match status" value="1"/>
</dbReference>
<dbReference type="Gene3D" id="3.40.50.10490">
    <property type="entry name" value="Glucose-6-phosphate isomerase like protein, domain 1"/>
    <property type="match status" value="1"/>
</dbReference>
<evidence type="ECO:0000256" key="1">
    <source>
        <dbReference type="ARBA" id="ARBA00009235"/>
    </source>
</evidence>
<dbReference type="STRING" id="81857.IV38_GL001846"/>
<dbReference type="PANTHER" id="PTHR43443:SF1">
    <property type="entry name" value="3-HEXULOSE-6-PHOSPHATE ISOMERASE"/>
    <property type="match status" value="1"/>
</dbReference>
<dbReference type="NCBIfam" id="TIGR03127">
    <property type="entry name" value="RuMP_HxlB"/>
    <property type="match status" value="1"/>
</dbReference>
<sequence length="189" mass="20101">MENTQKNTQEILEELEGNLQLVSEAELQQAVHLIASINKIFMAGAGRSGVAIRAFANRLTHLGKDVSVIGDVTTGYANGADELLIIGSGSGETDSLVALAKKAAANDLQILLFTIDPESTIANLATAIVKLPGASPKVTHQNSKGTSLQPMGSSFEQLCFLIYDGMVLSLMDVLNESNETMFARHANLE</sequence>
<organism evidence="4 5">
    <name type="scientific">Lactobacillus selangorensis</name>
    <dbReference type="NCBI Taxonomy" id="81857"/>
    <lineage>
        <taxon>Bacteria</taxon>
        <taxon>Bacillati</taxon>
        <taxon>Bacillota</taxon>
        <taxon>Bacilli</taxon>
        <taxon>Lactobacillales</taxon>
        <taxon>Lactobacillaceae</taxon>
        <taxon>Lactobacillus</taxon>
    </lineage>
</organism>
<evidence type="ECO:0000313" key="5">
    <source>
        <dbReference type="Proteomes" id="UP000051645"/>
    </source>
</evidence>
<protein>
    <submittedName>
        <fullName evidence="4">6-phospho 3-hexuloisomerase</fullName>
    </submittedName>
</protein>
<reference evidence="5 6" key="1">
    <citation type="journal article" date="2015" name="Genome Announc.">
        <title>Expanding the biotechnology potential of lactobacilli through comparative genomics of 213 strains and associated genera.</title>
        <authorList>
            <person name="Sun Z."/>
            <person name="Harris H.M."/>
            <person name="McCann A."/>
            <person name="Guo C."/>
            <person name="Argimon S."/>
            <person name="Zhang W."/>
            <person name="Yang X."/>
            <person name="Jeffery I.B."/>
            <person name="Cooney J.C."/>
            <person name="Kagawa T.F."/>
            <person name="Liu W."/>
            <person name="Song Y."/>
            <person name="Salvetti E."/>
            <person name="Wrobel A."/>
            <person name="Rasinkangas P."/>
            <person name="Parkhill J."/>
            <person name="Rea M.C."/>
            <person name="O'Sullivan O."/>
            <person name="Ritari J."/>
            <person name="Douillard F.P."/>
            <person name="Paul Ross R."/>
            <person name="Yang R."/>
            <person name="Briner A.E."/>
            <person name="Felis G.E."/>
            <person name="de Vos W.M."/>
            <person name="Barrangou R."/>
            <person name="Klaenhammer T.R."/>
            <person name="Caufield P.W."/>
            <person name="Cui Y."/>
            <person name="Zhang H."/>
            <person name="O'Toole P.W."/>
        </authorList>
    </citation>
    <scope>NUCLEOTIDE SEQUENCE [LARGE SCALE GENOMIC DNA]</scope>
    <source>
        <strain evidence="3 6">ATCC BAA-66</strain>
        <strain evidence="4 5">DSM 13344</strain>
    </source>
</reference>
<name>A0A0R2FZ41_9LACO</name>
<comment type="caution">
    <text evidence="4">The sequence shown here is derived from an EMBL/GenBank/DDBJ whole genome shotgun (WGS) entry which is preliminary data.</text>
</comment>
<dbReference type="GO" id="GO:1901135">
    <property type="term" value="P:carbohydrate derivative metabolic process"/>
    <property type="evidence" value="ECO:0007669"/>
    <property type="project" value="InterPro"/>
</dbReference>
<dbReference type="OrthoDB" id="9797832at2"/>
<dbReference type="InterPro" id="IPR017552">
    <property type="entry name" value="PHI/rmpB"/>
</dbReference>
<keyword evidence="4" id="KW-0413">Isomerase</keyword>
<dbReference type="PROSITE" id="PS51464">
    <property type="entry name" value="SIS"/>
    <property type="match status" value="1"/>
</dbReference>
<dbReference type="GO" id="GO:0097367">
    <property type="term" value="F:carbohydrate derivative binding"/>
    <property type="evidence" value="ECO:0007669"/>
    <property type="project" value="InterPro"/>
</dbReference>
<dbReference type="GO" id="GO:0016853">
    <property type="term" value="F:isomerase activity"/>
    <property type="evidence" value="ECO:0007669"/>
    <property type="project" value="UniProtKB-KW"/>
</dbReference>
<dbReference type="RefSeq" id="WP_057770361.1">
    <property type="nucleotide sequence ID" value="NZ_JQAT01000005.1"/>
</dbReference>
<comment type="similarity">
    <text evidence="1">Belongs to the SIS family. PHI subfamily.</text>
</comment>
<dbReference type="SUPFAM" id="SSF53697">
    <property type="entry name" value="SIS domain"/>
    <property type="match status" value="1"/>
</dbReference>